<dbReference type="EMBL" id="JPDN02000002">
    <property type="protein sequence ID" value="PON30529.1"/>
    <property type="molecule type" value="Genomic_DNA"/>
</dbReference>
<keyword evidence="1" id="KW-1133">Transmembrane helix</keyword>
<organism evidence="2 3">
    <name type="scientific">Trichoderma gamsii</name>
    <dbReference type="NCBI Taxonomy" id="398673"/>
    <lineage>
        <taxon>Eukaryota</taxon>
        <taxon>Fungi</taxon>
        <taxon>Dikarya</taxon>
        <taxon>Ascomycota</taxon>
        <taxon>Pezizomycotina</taxon>
        <taxon>Sordariomycetes</taxon>
        <taxon>Hypocreomycetidae</taxon>
        <taxon>Hypocreales</taxon>
        <taxon>Hypocreaceae</taxon>
        <taxon>Trichoderma</taxon>
    </lineage>
</organism>
<name>A0A2P5A1X1_9HYPO</name>
<keyword evidence="1" id="KW-0472">Membrane</keyword>
<dbReference type="RefSeq" id="XP_024406668.1">
    <property type="nucleotide sequence ID" value="XM_024548657.1"/>
</dbReference>
<dbReference type="AlphaFoldDB" id="A0A2P5A1X1"/>
<reference evidence="2 3" key="1">
    <citation type="journal article" date="2016" name="Genome Announc.">
        <title>Draft Whole-Genome Sequence of Trichoderma gamsii T6085, a Promising Biocontrol Agent of Fusarium Head Blight on Wheat.</title>
        <authorList>
            <person name="Baroncelli R."/>
            <person name="Zapparata A."/>
            <person name="Piaggeschi G."/>
            <person name="Sarrocco S."/>
            <person name="Vannacci G."/>
        </authorList>
    </citation>
    <scope>NUCLEOTIDE SEQUENCE [LARGE SCALE GENOMIC DNA]</scope>
    <source>
        <strain evidence="2 3">T6085</strain>
    </source>
</reference>
<dbReference type="Pfam" id="PF01544">
    <property type="entry name" value="CorA"/>
    <property type="match status" value="1"/>
</dbReference>
<protein>
    <submittedName>
        <fullName evidence="2">Uncharacterized protein</fullName>
    </submittedName>
</protein>
<dbReference type="STRING" id="398673.A0A2P5A1X1"/>
<keyword evidence="1" id="KW-0812">Transmembrane</keyword>
<feature type="transmembrane region" description="Helical" evidence="1">
    <location>
        <begin position="472"/>
        <end position="492"/>
    </location>
</feature>
<dbReference type="GO" id="GO:0046873">
    <property type="term" value="F:metal ion transmembrane transporter activity"/>
    <property type="evidence" value="ECO:0007669"/>
    <property type="project" value="InterPro"/>
</dbReference>
<proteinExistence type="predicted"/>
<keyword evidence="3" id="KW-1185">Reference proteome</keyword>
<dbReference type="Proteomes" id="UP000054821">
    <property type="component" value="Unassembled WGS sequence"/>
</dbReference>
<gene>
    <name evidence="2" type="ORF">TGAM01_v200969</name>
</gene>
<evidence type="ECO:0000313" key="3">
    <source>
        <dbReference type="Proteomes" id="UP000054821"/>
    </source>
</evidence>
<accession>A0A2P5A1X1</accession>
<comment type="caution">
    <text evidence="2">The sequence shown here is derived from an EMBL/GenBank/DDBJ whole genome shotgun (WGS) entry which is preliminary data.</text>
</comment>
<sequence>MESSSELSEKKEEKKKTERPKKYAAIDALIFPAKAWTAGSLNAASYVSLTALPGAFARSNFVRIIPQDGRFELNLDFPWEQHGVGFRGREYQNRFFFKEDDLNIEALRSFWCTIQTFGHFVIWDQTPEFRMQEKWSEPYFMYNIGHDSPYGVSHADHLLGNQKKEERLGYHTILSQQQKIREFLNRPRSQRSRLWHSPSPRHDTAPMKRIIPSGLIEVSRQKKLKIGYLYGKSDKNSSNTTGKNNGPVFRESSFTIIPNRLPKYMHSRTVHVDWTVLVLSSSNFFKQPAQNDVDTDWKSVLSEESLLNAQTVIIVDAISKVENRWRDLIEYIGGLLVEDFMDPKSYGMLLFDDETFSRSRLYFWVIGCLNEFDISIEDDIKQWKLFRQARIDPRLELLQDSLEGGDIEVSNELAKLENLRTRGEEVRQGLEDLQAQFRTKLVTVQTLRDGLFNASALIESRSSTRLGKNVKLLTYVSIVYLPLAFCAALWAVPDISNKDTRTPFIITTILVGFATYIVVFNLENIVDILGKSYTGYRSRLLENMSEDHDSYWQSLRERFEEFPPNNEQRKPSEWWILRYQVQKWFRRAN</sequence>
<dbReference type="InterPro" id="IPR002523">
    <property type="entry name" value="MgTranspt_CorA/ZnTranspt_ZntB"/>
</dbReference>
<feature type="transmembrane region" description="Helical" evidence="1">
    <location>
        <begin position="504"/>
        <end position="522"/>
    </location>
</feature>
<evidence type="ECO:0000256" key="1">
    <source>
        <dbReference type="SAM" id="Phobius"/>
    </source>
</evidence>
<evidence type="ECO:0000313" key="2">
    <source>
        <dbReference type="EMBL" id="PON30529.1"/>
    </source>
</evidence>
<dbReference type="GeneID" id="29986648"/>
<dbReference type="GO" id="GO:0016020">
    <property type="term" value="C:membrane"/>
    <property type="evidence" value="ECO:0007669"/>
    <property type="project" value="InterPro"/>
</dbReference>